<dbReference type="RefSeq" id="WP_369250854.1">
    <property type="nucleotide sequence ID" value="NZ_CP163443.1"/>
</dbReference>
<dbReference type="EMBL" id="CP163443">
    <property type="protein sequence ID" value="XDQ57793.1"/>
    <property type="molecule type" value="Genomic_DNA"/>
</dbReference>
<dbReference type="InterPro" id="IPR040701">
    <property type="entry name" value="Bact_RF_family2"/>
</dbReference>
<proteinExistence type="predicted"/>
<dbReference type="Pfam" id="PF18844">
    <property type="entry name" value="baeRF_family2"/>
    <property type="match status" value="1"/>
</dbReference>
<organism evidence="1">
    <name type="scientific">Streptomyces sp. R41</name>
    <dbReference type="NCBI Taxonomy" id="3238632"/>
    <lineage>
        <taxon>Bacteria</taxon>
        <taxon>Bacillati</taxon>
        <taxon>Actinomycetota</taxon>
        <taxon>Actinomycetes</taxon>
        <taxon>Kitasatosporales</taxon>
        <taxon>Streptomycetaceae</taxon>
        <taxon>Streptomyces</taxon>
    </lineage>
</organism>
<accession>A0AB39RQC0</accession>
<protein>
    <submittedName>
        <fullName evidence="1">Uncharacterized protein</fullName>
    </submittedName>
</protein>
<dbReference type="AlphaFoldDB" id="A0AB39RQC0"/>
<name>A0AB39RQC0_9ACTN</name>
<reference evidence="1" key="1">
    <citation type="submission" date="2024-07" db="EMBL/GenBank/DDBJ databases">
        <authorList>
            <person name="Yu S.T."/>
        </authorList>
    </citation>
    <scope>NUCLEOTIDE SEQUENCE</scope>
    <source>
        <strain evidence="1">R41</strain>
    </source>
</reference>
<evidence type="ECO:0000313" key="1">
    <source>
        <dbReference type="EMBL" id="XDQ57793.1"/>
    </source>
</evidence>
<gene>
    <name evidence="1" type="ORF">AB5J53_42110</name>
</gene>
<sequence>MKLQFLNPLYERPGPIASVYLDTSREIDEPDRAIQLRWRNLRDSLLAHDSDHATLDAIADVVGTDRDVVGRHGQAIFAAHGHLLLAEVLPEPPAHDTARYGMLPDALPLALQHAPDIRYAVVVTHRMHTPEADDGEDELEVAYDTGSWPMSRVAPSQAPQRRIPVDGWPKEAEQLISELADSVDGDGTEVIVLSGDPWATNSLIRQAPRKLQDRFVRLKDSGHWRPEPGRALLETGLGTLFAGTLPDHDRQRLDAFLAQRARSRDDVEGLAATVTALQRAQTQALILNPPVSAAPPLWVGTEPTHIALSGADLHAFGVPYYWEEPAGSALIRATARTRGELIAVTRDALPLRDGLAVLLRYPGT</sequence>